<dbReference type="InterPro" id="IPR036849">
    <property type="entry name" value="Enolase-like_C_sf"/>
</dbReference>
<name>A0ABX0WTC5_9BURK</name>
<evidence type="ECO:0000256" key="3">
    <source>
        <dbReference type="ARBA" id="ARBA00022842"/>
    </source>
</evidence>
<protein>
    <submittedName>
        <fullName evidence="5">L-alanine-DL-glutamate epimerase-like enolase superfamily enzyme</fullName>
    </submittedName>
</protein>
<keyword evidence="6" id="KW-1185">Reference proteome</keyword>
<reference evidence="5 6" key="1">
    <citation type="submission" date="2020-03" db="EMBL/GenBank/DDBJ databases">
        <title>Genomic Encyclopedia of Type Strains, Phase IV (KMG-IV): sequencing the most valuable type-strain genomes for metagenomic binning, comparative biology and taxonomic classification.</title>
        <authorList>
            <person name="Goeker M."/>
        </authorList>
    </citation>
    <scope>NUCLEOTIDE SEQUENCE [LARGE SCALE GENOMIC DNA]</scope>
    <source>
        <strain evidence="5 6">DSM 26613</strain>
    </source>
</reference>
<dbReference type="InterPro" id="IPR046945">
    <property type="entry name" value="RHMD-like"/>
</dbReference>
<dbReference type="Pfam" id="PF02746">
    <property type="entry name" value="MR_MLE_N"/>
    <property type="match status" value="1"/>
</dbReference>
<dbReference type="CDD" id="cd03316">
    <property type="entry name" value="MR_like"/>
    <property type="match status" value="1"/>
</dbReference>
<evidence type="ECO:0000259" key="4">
    <source>
        <dbReference type="SMART" id="SM00922"/>
    </source>
</evidence>
<dbReference type="SMART" id="SM00922">
    <property type="entry name" value="MR_MLE"/>
    <property type="match status" value="1"/>
</dbReference>
<keyword evidence="3" id="KW-0460">Magnesium</keyword>
<dbReference type="SUPFAM" id="SSF54826">
    <property type="entry name" value="Enolase N-terminal domain-like"/>
    <property type="match status" value="1"/>
</dbReference>
<dbReference type="InterPro" id="IPR018110">
    <property type="entry name" value="Mandel_Rmase/mucon_lact_enz_CS"/>
</dbReference>
<dbReference type="InterPro" id="IPR029017">
    <property type="entry name" value="Enolase-like_N"/>
</dbReference>
<evidence type="ECO:0000256" key="2">
    <source>
        <dbReference type="ARBA" id="ARBA00022723"/>
    </source>
</evidence>
<dbReference type="SUPFAM" id="SSF51604">
    <property type="entry name" value="Enolase C-terminal domain-like"/>
    <property type="match status" value="1"/>
</dbReference>
<dbReference type="PANTHER" id="PTHR13794">
    <property type="entry name" value="ENOLASE SUPERFAMILY, MANDELATE RACEMASE"/>
    <property type="match status" value="1"/>
</dbReference>
<keyword evidence="2" id="KW-0479">Metal-binding</keyword>
<dbReference type="Pfam" id="PF13378">
    <property type="entry name" value="MR_MLE_C"/>
    <property type="match status" value="1"/>
</dbReference>
<evidence type="ECO:0000256" key="1">
    <source>
        <dbReference type="ARBA" id="ARBA00001946"/>
    </source>
</evidence>
<sequence>MKIVDVKATAVNIPATFDFCNTQRTATLGVCIVEITTDEGHVGVGMTAITEEEVIAYTINQIMTPALIGKDPLCNDQIWNQMYWLMTPRGQSGYAMHAIAAVDLALWDIKGQALTQPVWKLLGGARSRVSTYATVGFDFFDQEQLVAVAKDWEKQGFSKFKMVVGHGALKRKDEPRPLLELLREDVMRVKLLREAIGDQAELFIDANCNLDLYHAAWLAKRVEEYDISFFEEPIKGNDPHTLSDLRRQTSIPLAGGQNEGQASKFKDLLLNRSLDILQPNVAITGGYTQCQKIAGMAEAFGIGIDNGGAWPFHNMHLHAGLSNGGMVEYHIFAVECLRQIFNDLPIPKDGWIEMPTTPGLGFSLNQEALKELAKQPTSRGLGK</sequence>
<dbReference type="Gene3D" id="3.30.390.10">
    <property type="entry name" value="Enolase-like, N-terminal domain"/>
    <property type="match status" value="1"/>
</dbReference>
<dbReference type="RefSeq" id="WP_167661917.1">
    <property type="nucleotide sequence ID" value="NZ_BMCQ01000005.1"/>
</dbReference>
<dbReference type="Proteomes" id="UP000783934">
    <property type="component" value="Unassembled WGS sequence"/>
</dbReference>
<accession>A0ABX0WTC5</accession>
<proteinExistence type="predicted"/>
<feature type="domain" description="Mandelate racemase/muconate lactonizing enzyme C-terminal" evidence="4">
    <location>
        <begin position="142"/>
        <end position="252"/>
    </location>
</feature>
<dbReference type="PROSITE" id="PS00908">
    <property type="entry name" value="MR_MLE_1"/>
    <property type="match status" value="1"/>
</dbReference>
<comment type="cofactor">
    <cofactor evidence="1">
        <name>Mg(2+)</name>
        <dbReference type="ChEBI" id="CHEBI:18420"/>
    </cofactor>
</comment>
<dbReference type="EMBL" id="JAATIZ010000004">
    <property type="protein sequence ID" value="NJB66012.1"/>
    <property type="molecule type" value="Genomic_DNA"/>
</dbReference>
<dbReference type="SFLD" id="SFLDS00001">
    <property type="entry name" value="Enolase"/>
    <property type="match status" value="1"/>
</dbReference>
<evidence type="ECO:0000313" key="6">
    <source>
        <dbReference type="Proteomes" id="UP000783934"/>
    </source>
</evidence>
<dbReference type="InterPro" id="IPR013342">
    <property type="entry name" value="Mandelate_racemase_C"/>
</dbReference>
<dbReference type="PANTHER" id="PTHR13794:SF58">
    <property type="entry name" value="MITOCHONDRIAL ENOLASE SUPERFAMILY MEMBER 1"/>
    <property type="match status" value="1"/>
</dbReference>
<organism evidence="5 6">
    <name type="scientific">Paenalcaligenes hominis</name>
    <dbReference type="NCBI Taxonomy" id="643674"/>
    <lineage>
        <taxon>Bacteria</taxon>
        <taxon>Pseudomonadati</taxon>
        <taxon>Pseudomonadota</taxon>
        <taxon>Betaproteobacteria</taxon>
        <taxon>Burkholderiales</taxon>
        <taxon>Alcaligenaceae</taxon>
        <taxon>Paenalcaligenes</taxon>
    </lineage>
</organism>
<evidence type="ECO:0000313" key="5">
    <source>
        <dbReference type="EMBL" id="NJB66012.1"/>
    </source>
</evidence>
<comment type="caution">
    <text evidence="5">The sequence shown here is derived from an EMBL/GenBank/DDBJ whole genome shotgun (WGS) entry which is preliminary data.</text>
</comment>
<dbReference type="Gene3D" id="3.20.20.120">
    <property type="entry name" value="Enolase-like C-terminal domain"/>
    <property type="match status" value="1"/>
</dbReference>
<dbReference type="InterPro" id="IPR013341">
    <property type="entry name" value="Mandelate_racemase_N_dom"/>
</dbReference>
<gene>
    <name evidence="5" type="ORF">GGR41_002267</name>
</gene>
<dbReference type="InterPro" id="IPR029065">
    <property type="entry name" value="Enolase_C-like"/>
</dbReference>